<proteinExistence type="predicted"/>
<organism evidence="4 5">
    <name type="scientific">Pseudoalteromonas rubra</name>
    <dbReference type="NCBI Taxonomy" id="43658"/>
    <lineage>
        <taxon>Bacteria</taxon>
        <taxon>Pseudomonadati</taxon>
        <taxon>Pseudomonadota</taxon>
        <taxon>Gammaproteobacteria</taxon>
        <taxon>Alteromonadales</taxon>
        <taxon>Pseudoalteromonadaceae</taxon>
        <taxon>Pseudoalteromonas</taxon>
    </lineage>
</organism>
<gene>
    <name evidence="4" type="ORF">AC626_22875</name>
</gene>
<feature type="domain" description="Response regulatory" evidence="3">
    <location>
        <begin position="1"/>
        <end position="69"/>
    </location>
</feature>
<evidence type="ECO:0000313" key="5">
    <source>
        <dbReference type="Proteomes" id="UP000036850"/>
    </source>
</evidence>
<dbReference type="InterPro" id="IPR011006">
    <property type="entry name" value="CheY-like_superfamily"/>
</dbReference>
<evidence type="ECO:0000256" key="1">
    <source>
        <dbReference type="ARBA" id="ARBA00022553"/>
    </source>
</evidence>
<dbReference type="Gene3D" id="3.40.50.2300">
    <property type="match status" value="1"/>
</dbReference>
<sequence>MDMQMPVMDGLQATRAISKLTNTIQPPILAMTANAMQDDIQTCLDAGMVGHIAKPIDVENMVATILAHTQNKRQVMLVHYKSRNSVRTLWSKTLKRKHIHLKE</sequence>
<dbReference type="PANTHER" id="PTHR45339">
    <property type="entry name" value="HYBRID SIGNAL TRANSDUCTION HISTIDINE KINASE J"/>
    <property type="match status" value="1"/>
</dbReference>
<evidence type="ECO:0000256" key="2">
    <source>
        <dbReference type="PROSITE-ProRule" id="PRU00169"/>
    </source>
</evidence>
<dbReference type="Proteomes" id="UP000036850">
    <property type="component" value="Unassembled WGS sequence"/>
</dbReference>
<dbReference type="Pfam" id="PF00072">
    <property type="entry name" value="Response_reg"/>
    <property type="match status" value="1"/>
</dbReference>
<name>A0A0L0ENK7_9GAMM</name>
<dbReference type="InterPro" id="IPR001789">
    <property type="entry name" value="Sig_transdc_resp-reg_receiver"/>
</dbReference>
<feature type="modified residue" description="4-aspartylphosphate" evidence="2">
    <location>
        <position position="2"/>
    </location>
</feature>
<dbReference type="PANTHER" id="PTHR45339:SF5">
    <property type="entry name" value="HISTIDINE KINASE"/>
    <property type="match status" value="1"/>
</dbReference>
<dbReference type="PATRIC" id="fig|43658.6.peg.3588"/>
<dbReference type="EMBL" id="LFZX01000281">
    <property type="protein sequence ID" value="KNC65483.1"/>
    <property type="molecule type" value="Genomic_DNA"/>
</dbReference>
<dbReference type="CDD" id="cd17546">
    <property type="entry name" value="REC_hyHK_CKI1_RcsC-like"/>
    <property type="match status" value="1"/>
</dbReference>
<dbReference type="AlphaFoldDB" id="A0A0L0ENK7"/>
<keyword evidence="1 2" id="KW-0597">Phosphoprotein</keyword>
<reference evidence="5" key="1">
    <citation type="submission" date="2015-07" db="EMBL/GenBank/DDBJ databases">
        <title>Draft genome sequence of a Pseudoalteromonas rubra strain, OCN096, isolated from Kaneohe Bay, Oahu, Hawaii.</title>
        <authorList>
            <person name="Beurmann S."/>
            <person name="Ushijima B."/>
            <person name="Belcaid M."/>
            <person name="Callahan S.M."/>
            <person name="Aeby G.S."/>
        </authorList>
    </citation>
    <scope>NUCLEOTIDE SEQUENCE [LARGE SCALE GENOMIC DNA]</scope>
    <source>
        <strain evidence="5">OCN096</strain>
    </source>
</reference>
<protein>
    <recommendedName>
        <fullName evidence="3">Response regulatory domain-containing protein</fullName>
    </recommendedName>
</protein>
<evidence type="ECO:0000313" key="4">
    <source>
        <dbReference type="EMBL" id="KNC65483.1"/>
    </source>
</evidence>
<accession>A0A0L0ENK7</accession>
<dbReference type="GO" id="GO:0000160">
    <property type="term" value="P:phosphorelay signal transduction system"/>
    <property type="evidence" value="ECO:0007669"/>
    <property type="project" value="InterPro"/>
</dbReference>
<dbReference type="PROSITE" id="PS50110">
    <property type="entry name" value="RESPONSE_REGULATORY"/>
    <property type="match status" value="1"/>
</dbReference>
<evidence type="ECO:0000259" key="3">
    <source>
        <dbReference type="PROSITE" id="PS50110"/>
    </source>
</evidence>
<comment type="caution">
    <text evidence="4">The sequence shown here is derived from an EMBL/GenBank/DDBJ whole genome shotgun (WGS) entry which is preliminary data.</text>
</comment>
<dbReference type="SUPFAM" id="SSF52172">
    <property type="entry name" value="CheY-like"/>
    <property type="match status" value="1"/>
</dbReference>